<evidence type="ECO:0000313" key="1">
    <source>
        <dbReference type="EMBL" id="KAI4386776.1"/>
    </source>
</evidence>
<dbReference type="EMBL" id="CM042881">
    <property type="protein sequence ID" value="KAI4386776.1"/>
    <property type="molecule type" value="Genomic_DNA"/>
</dbReference>
<comment type="caution">
    <text evidence="1">The sequence shown here is derived from an EMBL/GenBank/DDBJ whole genome shotgun (WGS) entry which is preliminary data.</text>
</comment>
<organism evidence="1 2">
    <name type="scientific">Melastoma candidum</name>
    <dbReference type="NCBI Taxonomy" id="119954"/>
    <lineage>
        <taxon>Eukaryota</taxon>
        <taxon>Viridiplantae</taxon>
        <taxon>Streptophyta</taxon>
        <taxon>Embryophyta</taxon>
        <taxon>Tracheophyta</taxon>
        <taxon>Spermatophyta</taxon>
        <taxon>Magnoliopsida</taxon>
        <taxon>eudicotyledons</taxon>
        <taxon>Gunneridae</taxon>
        <taxon>Pentapetalae</taxon>
        <taxon>rosids</taxon>
        <taxon>malvids</taxon>
        <taxon>Myrtales</taxon>
        <taxon>Melastomataceae</taxon>
        <taxon>Melastomatoideae</taxon>
        <taxon>Melastomateae</taxon>
        <taxon>Melastoma</taxon>
    </lineage>
</organism>
<gene>
    <name evidence="1" type="ORF">MLD38_004678</name>
</gene>
<evidence type="ECO:0000313" key="2">
    <source>
        <dbReference type="Proteomes" id="UP001057402"/>
    </source>
</evidence>
<keyword evidence="2" id="KW-1185">Reference proteome</keyword>
<proteinExistence type="predicted"/>
<name>A0ACB9S5N9_9MYRT</name>
<accession>A0ACB9S5N9</accession>
<reference evidence="2" key="1">
    <citation type="journal article" date="2023" name="Front. Plant Sci.">
        <title>Chromosomal-level genome assembly of Melastoma candidum provides insights into trichome evolution.</title>
        <authorList>
            <person name="Zhong Y."/>
            <person name="Wu W."/>
            <person name="Sun C."/>
            <person name="Zou P."/>
            <person name="Liu Y."/>
            <person name="Dai S."/>
            <person name="Zhou R."/>
        </authorList>
    </citation>
    <scope>NUCLEOTIDE SEQUENCE [LARGE SCALE GENOMIC DNA]</scope>
</reference>
<protein>
    <submittedName>
        <fullName evidence="1">Uncharacterized protein</fullName>
    </submittedName>
</protein>
<sequence length="212" mass="24170">MEIMKFCSPCLKLVLGMVSVVHRALEISFALFILFYVSSRIPVAFQHLLNYLLRFLDFVASPAFVFCLCNAIIAAVFAKASRSAAGNDEVGESYSRMIEIHDDLQDHWTLSLLLSDAYDMEELSDKVVVPRDEKINGQFVNFCEDKEEPESNRGSPAPDFDKDCYGIEDEGMMSHEKFPMTNDELKSRVEDFIARELRFRRAESLAIVLPSY</sequence>
<dbReference type="Proteomes" id="UP001057402">
    <property type="component" value="Chromosome 2"/>
</dbReference>